<dbReference type="InterPro" id="IPR036220">
    <property type="entry name" value="UDP-Glc/GDP-Man_DH_C_sf"/>
</dbReference>
<dbReference type="PIRSF" id="PIRSF500136">
    <property type="entry name" value="UDP_ManNAc_DH"/>
    <property type="match status" value="1"/>
</dbReference>
<dbReference type="InterPro" id="IPR036291">
    <property type="entry name" value="NAD(P)-bd_dom_sf"/>
</dbReference>
<gene>
    <name evidence="5" type="primary">wbpA_1</name>
    <name evidence="5" type="ORF">TFUB20_00996</name>
</gene>
<dbReference type="GO" id="GO:0047004">
    <property type="term" value="F:UDP-N-acetylglucosamine 6-dehydrogenase activity"/>
    <property type="evidence" value="ECO:0007669"/>
    <property type="project" value="UniProtKB-EC"/>
</dbReference>
<dbReference type="PANTHER" id="PTHR43491:SF1">
    <property type="entry name" value="UDP-N-ACETYL-D-MANNOSAMINE DEHYDROGENASE"/>
    <property type="match status" value="1"/>
</dbReference>
<sequence length="453" mass="51045">MVLSIRKRIYFFKKDLQFEGGETAGTGSHWKINKRELRDVLASVIDKKQTETMNKIICIGLGYIGFPTAAMLAGKGLTVVGVDINERVVESVNKGETHIVEPGLSEVVEQVVRSGHLRATMRPEEGDVYLIVVPTPFRGNHEPDISYVETAIRSVIPLLKKGSLLIIESTSPVGTTDKMKQLVYAERPELEGAIYMAYCPERVLPGNLLYELEYNDRVIGGIDEASTQKAMEFYTLFVKGNLHKTNAKTAEMCKLTENSSRDVQIAFANELSLICDKAGINVWELIELANKHPRVNILQPGCGVGGHCIAVDPYFLTSEFPVESQLIAKSRELNNYKAFWCAEKIKNTMLEYEMKRSRKPVVAIMGLAFKPNIDDLRESPAKYITQKVMQSEPENLLIVEPNIHEHPIFKLTDYQAAYERADIVVFLVAHKEFKTLAWNEQKVILDFCGIFKK</sequence>
<dbReference type="SUPFAM" id="SSF52413">
    <property type="entry name" value="UDP-glucose/GDP-mannose dehydrogenase C-terminal domain"/>
    <property type="match status" value="1"/>
</dbReference>
<dbReference type="GO" id="GO:0016628">
    <property type="term" value="F:oxidoreductase activity, acting on the CH-CH group of donors, NAD or NADP as acceptor"/>
    <property type="evidence" value="ECO:0007669"/>
    <property type="project" value="InterPro"/>
</dbReference>
<dbReference type="AlphaFoldDB" id="A0A1D3UJY6"/>
<accession>A0A1D3UJY6</accession>
<dbReference type="EC" id="1.1.1.136" evidence="5"/>
<dbReference type="Gene3D" id="3.40.50.720">
    <property type="entry name" value="NAD(P)-binding Rossmann-like Domain"/>
    <property type="match status" value="2"/>
</dbReference>
<evidence type="ECO:0000256" key="1">
    <source>
        <dbReference type="ARBA" id="ARBA00023002"/>
    </source>
</evidence>
<dbReference type="Pfam" id="PF03721">
    <property type="entry name" value="UDPG_MGDP_dh_N"/>
    <property type="match status" value="1"/>
</dbReference>
<comment type="similarity">
    <text evidence="3">Belongs to the UDP-glucose/GDP-mannose dehydrogenase family.</text>
</comment>
<evidence type="ECO:0000313" key="5">
    <source>
        <dbReference type="EMBL" id="SCQ20279.1"/>
    </source>
</evidence>
<evidence type="ECO:0000256" key="3">
    <source>
        <dbReference type="PIRNR" id="PIRNR000124"/>
    </source>
</evidence>
<name>A0A1D3UJY6_TANFO</name>
<dbReference type="InterPro" id="IPR001732">
    <property type="entry name" value="UDP-Glc/GDP-Man_DH_N"/>
</dbReference>
<dbReference type="InterPro" id="IPR008927">
    <property type="entry name" value="6-PGluconate_DH-like_C_sf"/>
</dbReference>
<dbReference type="InterPro" id="IPR028359">
    <property type="entry name" value="UDP_ManNAc/GlcNAc_DH"/>
</dbReference>
<organism evidence="5 6">
    <name type="scientific">Tannerella forsythia</name>
    <name type="common">Bacteroides forsythus</name>
    <dbReference type="NCBI Taxonomy" id="28112"/>
    <lineage>
        <taxon>Bacteria</taxon>
        <taxon>Pseudomonadati</taxon>
        <taxon>Bacteroidota</taxon>
        <taxon>Bacteroidia</taxon>
        <taxon>Bacteroidales</taxon>
        <taxon>Tannerellaceae</taxon>
        <taxon>Tannerella</taxon>
    </lineage>
</organism>
<dbReference type="GO" id="GO:0051287">
    <property type="term" value="F:NAD binding"/>
    <property type="evidence" value="ECO:0007669"/>
    <property type="project" value="InterPro"/>
</dbReference>
<dbReference type="NCBIfam" id="TIGR03026">
    <property type="entry name" value="NDP-sugDHase"/>
    <property type="match status" value="1"/>
</dbReference>
<dbReference type="Pfam" id="PF03720">
    <property type="entry name" value="UDPG_MGDP_dh_C"/>
    <property type="match status" value="1"/>
</dbReference>
<proteinExistence type="inferred from homology"/>
<dbReference type="InterPro" id="IPR014027">
    <property type="entry name" value="UDP-Glc/GDP-Man_DH_C"/>
</dbReference>
<feature type="domain" description="UDP-glucose/GDP-mannose dehydrogenase C-terminal" evidence="4">
    <location>
        <begin position="363"/>
        <end position="453"/>
    </location>
</feature>
<keyword evidence="2" id="KW-0520">NAD</keyword>
<keyword evidence="1 5" id="KW-0560">Oxidoreductase</keyword>
<dbReference type="PANTHER" id="PTHR43491">
    <property type="entry name" value="UDP-N-ACETYL-D-MANNOSAMINE DEHYDROGENASE"/>
    <property type="match status" value="1"/>
</dbReference>
<dbReference type="SUPFAM" id="SSF51735">
    <property type="entry name" value="NAD(P)-binding Rossmann-fold domains"/>
    <property type="match status" value="1"/>
</dbReference>
<dbReference type="Proteomes" id="UP000182057">
    <property type="component" value="Unassembled WGS sequence"/>
</dbReference>
<dbReference type="PIRSF" id="PIRSF000124">
    <property type="entry name" value="UDPglc_GDPman_dh"/>
    <property type="match status" value="1"/>
</dbReference>
<dbReference type="InterPro" id="IPR014026">
    <property type="entry name" value="UDP-Glc/GDP-Man_DH_dimer"/>
</dbReference>
<evidence type="ECO:0000259" key="4">
    <source>
        <dbReference type="SMART" id="SM00984"/>
    </source>
</evidence>
<dbReference type="Pfam" id="PF00984">
    <property type="entry name" value="UDPG_MGDP_dh"/>
    <property type="match status" value="1"/>
</dbReference>
<evidence type="ECO:0000313" key="6">
    <source>
        <dbReference type="Proteomes" id="UP000182057"/>
    </source>
</evidence>
<dbReference type="GO" id="GO:0000271">
    <property type="term" value="P:polysaccharide biosynthetic process"/>
    <property type="evidence" value="ECO:0007669"/>
    <property type="project" value="InterPro"/>
</dbReference>
<dbReference type="InterPro" id="IPR017476">
    <property type="entry name" value="UDP-Glc/GDP-Man"/>
</dbReference>
<protein>
    <submittedName>
        <fullName evidence="5">UDP-N-acetyl-D-glucosamine 6-dehydrogenase</fullName>
        <ecNumber evidence="5">1.1.1.136</ecNumber>
    </submittedName>
</protein>
<evidence type="ECO:0000256" key="2">
    <source>
        <dbReference type="ARBA" id="ARBA00023027"/>
    </source>
</evidence>
<dbReference type="EMBL" id="FMMM01000033">
    <property type="protein sequence ID" value="SCQ20279.1"/>
    <property type="molecule type" value="Genomic_DNA"/>
</dbReference>
<dbReference type="SMART" id="SM00984">
    <property type="entry name" value="UDPG_MGDP_dh_C"/>
    <property type="match status" value="1"/>
</dbReference>
<dbReference type="SUPFAM" id="SSF48179">
    <property type="entry name" value="6-phosphogluconate dehydrogenase C-terminal domain-like"/>
    <property type="match status" value="1"/>
</dbReference>
<reference evidence="5 6" key="1">
    <citation type="submission" date="2016-09" db="EMBL/GenBank/DDBJ databases">
        <authorList>
            <person name="Capua I."/>
            <person name="De Benedictis P."/>
            <person name="Joannis T."/>
            <person name="Lombin L.H."/>
            <person name="Cattoli G."/>
        </authorList>
    </citation>
    <scope>NUCLEOTIDE SEQUENCE [LARGE SCALE GENOMIC DNA]</scope>
    <source>
        <strain evidence="5 6">UB20</strain>
    </source>
</reference>
<dbReference type="NCBIfam" id="NF008286">
    <property type="entry name" value="PRK11064.1"/>
    <property type="match status" value="1"/>
</dbReference>